<evidence type="ECO:0000313" key="3">
    <source>
        <dbReference type="Proteomes" id="UP000261660"/>
    </source>
</evidence>
<dbReference type="Proteomes" id="UP000261660">
    <property type="component" value="Unplaced"/>
</dbReference>
<dbReference type="GeneTree" id="ENSGT00940000163772"/>
<reference evidence="2" key="2">
    <citation type="submission" date="2025-09" db="UniProtKB">
        <authorList>
            <consortium name="Ensembl"/>
        </authorList>
    </citation>
    <scope>IDENTIFICATION</scope>
</reference>
<keyword evidence="3" id="KW-1185">Reference proteome</keyword>
<dbReference type="AlphaFoldDB" id="A0A3Q3E6M0"/>
<sequence>MVHFIPLPKLPSAKETAEALLSNVFRLHGFPKDVVSDRGPQFISKFWKAFCSLLGATVSLSSGYHPESNGQTERMNQELETCLRCLVSHNPSSWSKHLIWAEYAHNTLPCSSTGFSPFQCAYGYQPPLFPELESEVSVPSAQALIRRCRRIWRQARLVLLRTSARYKRGADRRRVAAPSYQPGQRVWLSTKDLPLRVESRKLAPRFVGPFPVSKVVNPVAVRLKLPRPWRIHPTFHVARIKPVQESTLV</sequence>
<evidence type="ECO:0000259" key="1">
    <source>
        <dbReference type="PROSITE" id="PS50994"/>
    </source>
</evidence>
<reference evidence="2" key="1">
    <citation type="submission" date="2025-08" db="UniProtKB">
        <authorList>
            <consortium name="Ensembl"/>
        </authorList>
    </citation>
    <scope>IDENTIFICATION</scope>
</reference>
<dbReference type="GO" id="GO:0015074">
    <property type="term" value="P:DNA integration"/>
    <property type="evidence" value="ECO:0007669"/>
    <property type="project" value="InterPro"/>
</dbReference>
<dbReference type="Gene3D" id="3.30.420.10">
    <property type="entry name" value="Ribonuclease H-like superfamily/Ribonuclease H"/>
    <property type="match status" value="1"/>
</dbReference>
<feature type="domain" description="Integrase catalytic" evidence="1">
    <location>
        <begin position="1"/>
        <end position="125"/>
    </location>
</feature>
<dbReference type="STRING" id="56723.ENSLBEP00000003030"/>
<dbReference type="GO" id="GO:0003676">
    <property type="term" value="F:nucleic acid binding"/>
    <property type="evidence" value="ECO:0007669"/>
    <property type="project" value="InterPro"/>
</dbReference>
<dbReference type="PANTHER" id="PTHR37984">
    <property type="entry name" value="PROTEIN CBG26694"/>
    <property type="match status" value="1"/>
</dbReference>
<evidence type="ECO:0000313" key="2">
    <source>
        <dbReference type="Ensembl" id="ENSLBEP00000003030.1"/>
    </source>
</evidence>
<dbReference type="InParanoid" id="A0A3Q3E6M0"/>
<accession>A0A3Q3E6M0</accession>
<dbReference type="InterPro" id="IPR012337">
    <property type="entry name" value="RNaseH-like_sf"/>
</dbReference>
<dbReference type="PANTHER" id="PTHR37984:SF15">
    <property type="entry name" value="INTEGRASE CATALYTIC DOMAIN-CONTAINING PROTEIN"/>
    <property type="match status" value="1"/>
</dbReference>
<dbReference type="InterPro" id="IPR001584">
    <property type="entry name" value="Integrase_cat-core"/>
</dbReference>
<protein>
    <recommendedName>
        <fullName evidence="1">Integrase catalytic domain-containing protein</fullName>
    </recommendedName>
</protein>
<dbReference type="InterPro" id="IPR056924">
    <property type="entry name" value="SH3_Tf2-1"/>
</dbReference>
<proteinExistence type="predicted"/>
<name>A0A3Q3E6M0_9LABR</name>
<dbReference type="InterPro" id="IPR036397">
    <property type="entry name" value="RNaseH_sf"/>
</dbReference>
<organism evidence="2 3">
    <name type="scientific">Labrus bergylta</name>
    <name type="common">ballan wrasse</name>
    <dbReference type="NCBI Taxonomy" id="56723"/>
    <lineage>
        <taxon>Eukaryota</taxon>
        <taxon>Metazoa</taxon>
        <taxon>Chordata</taxon>
        <taxon>Craniata</taxon>
        <taxon>Vertebrata</taxon>
        <taxon>Euteleostomi</taxon>
        <taxon>Actinopterygii</taxon>
        <taxon>Neopterygii</taxon>
        <taxon>Teleostei</taxon>
        <taxon>Neoteleostei</taxon>
        <taxon>Acanthomorphata</taxon>
        <taxon>Eupercaria</taxon>
        <taxon>Labriformes</taxon>
        <taxon>Labridae</taxon>
        <taxon>Labrus</taxon>
    </lineage>
</organism>
<dbReference type="PROSITE" id="PS50994">
    <property type="entry name" value="INTEGRASE"/>
    <property type="match status" value="1"/>
</dbReference>
<dbReference type="Pfam" id="PF24626">
    <property type="entry name" value="SH3_Tf2-1"/>
    <property type="match status" value="1"/>
</dbReference>
<dbReference type="InterPro" id="IPR050951">
    <property type="entry name" value="Retrovirus_Pol_polyprotein"/>
</dbReference>
<dbReference type="SUPFAM" id="SSF53098">
    <property type="entry name" value="Ribonuclease H-like"/>
    <property type="match status" value="1"/>
</dbReference>
<dbReference type="Ensembl" id="ENSLBET00000003194.1">
    <property type="protein sequence ID" value="ENSLBEP00000003030.1"/>
    <property type="gene ID" value="ENSLBEG00000002369.1"/>
</dbReference>